<dbReference type="EMBL" id="LXMD01000029">
    <property type="protein sequence ID" value="OCG72653.1"/>
    <property type="molecule type" value="Genomic_DNA"/>
</dbReference>
<dbReference type="GO" id="GO:0007165">
    <property type="term" value="P:signal transduction"/>
    <property type="evidence" value="ECO:0007669"/>
    <property type="project" value="TreeGrafter"/>
</dbReference>
<dbReference type="InterPro" id="IPR020550">
    <property type="entry name" value="Inositol_monophosphatase_CS"/>
</dbReference>
<dbReference type="Proteomes" id="UP000093355">
    <property type="component" value="Unassembled WGS sequence"/>
</dbReference>
<evidence type="ECO:0000256" key="1">
    <source>
        <dbReference type="ARBA" id="ARBA00001033"/>
    </source>
</evidence>
<dbReference type="Gene3D" id="3.30.540.10">
    <property type="entry name" value="Fructose-1,6-Bisphosphatase, subunit A, domain 1"/>
    <property type="match status" value="1"/>
</dbReference>
<dbReference type="InterPro" id="IPR033942">
    <property type="entry name" value="IMPase"/>
</dbReference>
<dbReference type="PANTHER" id="PTHR20854">
    <property type="entry name" value="INOSITOL MONOPHOSPHATASE"/>
    <property type="match status" value="1"/>
</dbReference>
<gene>
    <name evidence="7" type="ORF">A7J15_10445</name>
</gene>
<evidence type="ECO:0000313" key="7">
    <source>
        <dbReference type="EMBL" id="OCG72653.1"/>
    </source>
</evidence>
<evidence type="ECO:0000256" key="2">
    <source>
        <dbReference type="ARBA" id="ARBA00001946"/>
    </source>
</evidence>
<dbReference type="GO" id="GO:0046872">
    <property type="term" value="F:metal ion binding"/>
    <property type="evidence" value="ECO:0007669"/>
    <property type="project" value="UniProtKB-KW"/>
</dbReference>
<evidence type="ECO:0000256" key="5">
    <source>
        <dbReference type="PIRSR" id="PIRSR600760-2"/>
    </source>
</evidence>
<evidence type="ECO:0000256" key="6">
    <source>
        <dbReference type="RuleBase" id="RU364068"/>
    </source>
</evidence>
<feature type="binding site" evidence="5">
    <location>
        <position position="218"/>
    </location>
    <ligand>
        <name>Mg(2+)</name>
        <dbReference type="ChEBI" id="CHEBI:18420"/>
        <label>1</label>
        <note>catalytic</note>
    </ligand>
</feature>
<name>A0A1B9N7T7_9MICO</name>
<feature type="binding site" evidence="5">
    <location>
        <position position="89"/>
    </location>
    <ligand>
        <name>Mg(2+)</name>
        <dbReference type="ChEBI" id="CHEBI:18420"/>
        <label>1</label>
        <note>catalytic</note>
    </ligand>
</feature>
<dbReference type="RefSeq" id="WP_067027695.1">
    <property type="nucleotide sequence ID" value="NZ_JRNY01000009.1"/>
</dbReference>
<dbReference type="GO" id="GO:0008934">
    <property type="term" value="F:inositol monophosphate 1-phosphatase activity"/>
    <property type="evidence" value="ECO:0007669"/>
    <property type="project" value="InterPro"/>
</dbReference>
<comment type="catalytic activity">
    <reaction evidence="1 6">
        <text>a myo-inositol phosphate + H2O = myo-inositol + phosphate</text>
        <dbReference type="Rhea" id="RHEA:24056"/>
        <dbReference type="ChEBI" id="CHEBI:15377"/>
        <dbReference type="ChEBI" id="CHEBI:17268"/>
        <dbReference type="ChEBI" id="CHEBI:43474"/>
        <dbReference type="ChEBI" id="CHEBI:84139"/>
        <dbReference type="EC" id="3.1.3.25"/>
    </reaction>
</comment>
<dbReference type="Gene3D" id="3.40.190.80">
    <property type="match status" value="1"/>
</dbReference>
<organism evidence="7 8">
    <name type="scientific">Microbacterium sediminis</name>
    <dbReference type="NCBI Taxonomy" id="904291"/>
    <lineage>
        <taxon>Bacteria</taxon>
        <taxon>Bacillati</taxon>
        <taxon>Actinomycetota</taxon>
        <taxon>Actinomycetes</taxon>
        <taxon>Micrococcales</taxon>
        <taxon>Microbacteriaceae</taxon>
        <taxon>Microbacterium</taxon>
    </lineage>
</organism>
<evidence type="ECO:0000256" key="4">
    <source>
        <dbReference type="ARBA" id="ARBA00022842"/>
    </source>
</evidence>
<dbReference type="PRINTS" id="PR00377">
    <property type="entry name" value="IMPHPHTASES"/>
</dbReference>
<keyword evidence="3 5" id="KW-0479">Metal-binding</keyword>
<keyword evidence="6" id="KW-0378">Hydrolase</keyword>
<reference evidence="7 8" key="1">
    <citation type="submission" date="2016-05" db="EMBL/GenBank/DDBJ databases">
        <authorList>
            <person name="Lavstsen T."/>
            <person name="Jespersen J.S."/>
        </authorList>
    </citation>
    <scope>NUCLEOTIDE SEQUENCE [LARGE SCALE GENOMIC DNA]</scope>
    <source>
        <strain evidence="7 8">YLB-01</strain>
    </source>
</reference>
<dbReference type="EC" id="3.1.3.25" evidence="6"/>
<feature type="binding site" evidence="5">
    <location>
        <position position="86"/>
    </location>
    <ligand>
        <name>Mg(2+)</name>
        <dbReference type="ChEBI" id="CHEBI:18420"/>
        <label>1</label>
        <note>catalytic</note>
    </ligand>
</feature>
<protein>
    <recommendedName>
        <fullName evidence="6">Inositol-1-monophosphatase</fullName>
        <ecNumber evidence="6">3.1.3.25</ecNumber>
    </recommendedName>
</protein>
<dbReference type="SUPFAM" id="SSF56655">
    <property type="entry name" value="Carbohydrate phosphatase"/>
    <property type="match status" value="1"/>
</dbReference>
<dbReference type="Pfam" id="PF00459">
    <property type="entry name" value="Inositol_P"/>
    <property type="match status" value="1"/>
</dbReference>
<dbReference type="PROSITE" id="PS00630">
    <property type="entry name" value="IMP_2"/>
    <property type="match status" value="1"/>
</dbReference>
<dbReference type="STRING" id="904291.A7J15_10445"/>
<evidence type="ECO:0000313" key="8">
    <source>
        <dbReference type="Proteomes" id="UP000093355"/>
    </source>
</evidence>
<dbReference type="InterPro" id="IPR000760">
    <property type="entry name" value="Inositol_monophosphatase-like"/>
</dbReference>
<dbReference type="CDD" id="cd01639">
    <property type="entry name" value="IMPase"/>
    <property type="match status" value="1"/>
</dbReference>
<sequence>MPTPGDLRALAREIAAEAAELAARRRAEGVAVAASKSSLADIVTEADREVEALIRARLAAERPDDAFLGEESAAAGGTSGITWVVDPIDGTGNYAFGMPSWAVSIAVVEGPADPLSWRALAGVVHAPKLGEVFEAAAGEGAFLDGRPLRVTTEAPAGALIATGFGYDPATHAPALGVLQRVMPLARDLRRSGSASLDLSYVAAGRLDGYYERGLAPWDHAAGALLVQEAGGRIGWHPADETGRSMIVAASPIVFDALDAAVAPEM</sequence>
<feature type="binding site" evidence="5">
    <location>
        <position position="70"/>
    </location>
    <ligand>
        <name>Mg(2+)</name>
        <dbReference type="ChEBI" id="CHEBI:18420"/>
        <label>1</label>
        <note>catalytic</note>
    </ligand>
</feature>
<dbReference type="AlphaFoldDB" id="A0A1B9N7T7"/>
<comment type="similarity">
    <text evidence="6">Belongs to the inositol monophosphatase superfamily.</text>
</comment>
<evidence type="ECO:0000256" key="3">
    <source>
        <dbReference type="ARBA" id="ARBA00022723"/>
    </source>
</evidence>
<keyword evidence="8" id="KW-1185">Reference proteome</keyword>
<dbReference type="OrthoDB" id="9772456at2"/>
<feature type="binding site" evidence="5">
    <location>
        <position position="88"/>
    </location>
    <ligand>
        <name>Mg(2+)</name>
        <dbReference type="ChEBI" id="CHEBI:18420"/>
        <label>1</label>
        <note>catalytic</note>
    </ligand>
</feature>
<comment type="cofactor">
    <cofactor evidence="2 5 6">
        <name>Mg(2+)</name>
        <dbReference type="ChEBI" id="CHEBI:18420"/>
    </cofactor>
</comment>
<proteinExistence type="inferred from homology"/>
<accession>A0A1B9N7T7</accession>
<dbReference type="GO" id="GO:0006020">
    <property type="term" value="P:inositol metabolic process"/>
    <property type="evidence" value="ECO:0007669"/>
    <property type="project" value="TreeGrafter"/>
</dbReference>
<keyword evidence="4 5" id="KW-0460">Magnesium</keyword>
<dbReference type="PANTHER" id="PTHR20854:SF4">
    <property type="entry name" value="INOSITOL-1-MONOPHOSPHATASE-RELATED"/>
    <property type="match status" value="1"/>
</dbReference>
<dbReference type="GO" id="GO:0046854">
    <property type="term" value="P:phosphatidylinositol phosphate biosynthetic process"/>
    <property type="evidence" value="ECO:0007669"/>
    <property type="project" value="InterPro"/>
</dbReference>
<comment type="caution">
    <text evidence="7">The sequence shown here is derived from an EMBL/GenBank/DDBJ whole genome shotgun (WGS) entry which is preliminary data.</text>
</comment>